<dbReference type="Ensembl" id="ENSSPAT00000002502.1">
    <property type="protein sequence ID" value="ENSSPAP00000002464.1"/>
    <property type="gene ID" value="ENSSPAG00000001873.1"/>
</dbReference>
<dbReference type="RefSeq" id="XP_008277563.1">
    <property type="nucleotide sequence ID" value="XM_008279341.1"/>
</dbReference>
<reference evidence="5" key="1">
    <citation type="submission" date="2023-09" db="UniProtKB">
        <authorList>
            <consortium name="Ensembl"/>
        </authorList>
    </citation>
    <scope>IDENTIFICATION</scope>
</reference>
<dbReference type="GO" id="GO:0006334">
    <property type="term" value="P:nucleosome assembly"/>
    <property type="evidence" value="ECO:0007669"/>
    <property type="project" value="InterPro"/>
</dbReference>
<dbReference type="Proteomes" id="UP000694891">
    <property type="component" value="Unplaced"/>
</dbReference>
<evidence type="ECO:0000313" key="6">
    <source>
        <dbReference type="Proteomes" id="UP000694891"/>
    </source>
</evidence>
<dbReference type="SUPFAM" id="SSF46785">
    <property type="entry name" value="Winged helix' DNA-binding domain"/>
    <property type="match status" value="1"/>
</dbReference>
<dbReference type="STRING" id="144197.ENSSPAP00000002464"/>
<dbReference type="GO" id="GO:0030527">
    <property type="term" value="F:structural constituent of chromatin"/>
    <property type="evidence" value="ECO:0007669"/>
    <property type="project" value="InterPro"/>
</dbReference>
<dbReference type="Pfam" id="PF00538">
    <property type="entry name" value="Linker_histone"/>
    <property type="match status" value="1"/>
</dbReference>
<evidence type="ECO:0000256" key="1">
    <source>
        <dbReference type="ARBA" id="ARBA00023125"/>
    </source>
</evidence>
<dbReference type="GO" id="GO:0000786">
    <property type="term" value="C:nucleosome"/>
    <property type="evidence" value="ECO:0007669"/>
    <property type="project" value="InterPro"/>
</dbReference>
<dbReference type="InterPro" id="IPR005818">
    <property type="entry name" value="Histone_H1/H5_H15"/>
</dbReference>
<dbReference type="PRINTS" id="PR00624">
    <property type="entry name" value="HISTONEH5"/>
</dbReference>
<dbReference type="InterPro" id="IPR036390">
    <property type="entry name" value="WH_DNA-bd_sf"/>
</dbReference>
<keyword evidence="2" id="KW-0158">Chromosome</keyword>
<keyword evidence="1 2" id="KW-0238">DNA-binding</keyword>
<feature type="compositionally biased region" description="Basic residues" evidence="3">
    <location>
        <begin position="16"/>
        <end position="25"/>
    </location>
</feature>
<sequence length="175" mass="18565">MSAPAIALPAPGPAKSPKKTSKAKKGPTVSSLILKAVAASSERTGITLPALKKVLAARGYDVNKNKVRLAGAIRRLVAKKVLVRSKGSLKLNKKPPTPRKKKVVKKKKATTKKAKKPSAKKAAAKKSPKKKKAKKSPKKKAAKKPKAPKKVKRRVAKAPKAAKAAKTRTRAAAKK</sequence>
<comment type="subcellular location">
    <subcellularLocation>
        <location evidence="2">Nucleus</location>
    </subcellularLocation>
</comment>
<evidence type="ECO:0000259" key="4">
    <source>
        <dbReference type="PROSITE" id="PS51504"/>
    </source>
</evidence>
<feature type="compositionally biased region" description="Basic residues" evidence="3">
    <location>
        <begin position="163"/>
        <end position="175"/>
    </location>
</feature>
<feature type="region of interest" description="Disordered" evidence="3">
    <location>
        <begin position="1"/>
        <end position="28"/>
    </location>
</feature>
<dbReference type="AlphaFoldDB" id="A0A3B4Z7C1"/>
<accession>A0A3B4Z7C1</accession>
<dbReference type="GeneTree" id="ENSGT00990000204450"/>
<dbReference type="SMART" id="SM00526">
    <property type="entry name" value="H15"/>
    <property type="match status" value="1"/>
</dbReference>
<dbReference type="GO" id="GO:0005634">
    <property type="term" value="C:nucleus"/>
    <property type="evidence" value="ECO:0007669"/>
    <property type="project" value="UniProtKB-SubCell"/>
</dbReference>
<evidence type="ECO:0000313" key="7">
    <source>
        <dbReference type="RefSeq" id="XP_008277563.1"/>
    </source>
</evidence>
<dbReference type="OrthoDB" id="8964560at2759"/>
<dbReference type="PROSITE" id="PS51504">
    <property type="entry name" value="H15"/>
    <property type="match status" value="1"/>
</dbReference>
<evidence type="ECO:0000313" key="5">
    <source>
        <dbReference type="Ensembl" id="ENSSPAP00000002464.1"/>
    </source>
</evidence>
<dbReference type="GeneID" id="103355508"/>
<dbReference type="InterPro" id="IPR036388">
    <property type="entry name" value="WH-like_DNA-bd_sf"/>
</dbReference>
<keyword evidence="2" id="KW-0539">Nucleus</keyword>
<proteinExistence type="inferred from homology"/>
<keyword evidence="6" id="KW-1185">Reference proteome</keyword>
<dbReference type="GO" id="GO:0003677">
    <property type="term" value="F:DNA binding"/>
    <property type="evidence" value="ECO:0007669"/>
    <property type="project" value="UniProtKB-KW"/>
</dbReference>
<dbReference type="InterPro" id="IPR005819">
    <property type="entry name" value="H1/H5"/>
</dbReference>
<gene>
    <name evidence="7" type="primary">LOC103355508</name>
</gene>
<feature type="region of interest" description="Disordered" evidence="3">
    <location>
        <begin position="86"/>
        <end position="175"/>
    </location>
</feature>
<evidence type="ECO:0000256" key="3">
    <source>
        <dbReference type="SAM" id="MobiDB-lite"/>
    </source>
</evidence>
<feature type="compositionally biased region" description="Low complexity" evidence="3">
    <location>
        <begin position="1"/>
        <end position="15"/>
    </location>
</feature>
<reference evidence="7" key="2">
    <citation type="submission" date="2025-04" db="UniProtKB">
        <authorList>
            <consortium name="RefSeq"/>
        </authorList>
    </citation>
    <scope>IDENTIFICATION</scope>
</reference>
<organism evidence="5">
    <name type="scientific">Stegastes partitus</name>
    <name type="common">bicolor damselfish</name>
    <dbReference type="NCBI Taxonomy" id="144197"/>
    <lineage>
        <taxon>Eukaryota</taxon>
        <taxon>Metazoa</taxon>
        <taxon>Chordata</taxon>
        <taxon>Craniata</taxon>
        <taxon>Vertebrata</taxon>
        <taxon>Euteleostomi</taxon>
        <taxon>Actinopterygii</taxon>
        <taxon>Neopterygii</taxon>
        <taxon>Teleostei</taxon>
        <taxon>Neoteleostei</taxon>
        <taxon>Acanthomorphata</taxon>
        <taxon>Ovalentaria</taxon>
        <taxon>Pomacentridae</taxon>
        <taxon>Stegastes</taxon>
    </lineage>
</organism>
<evidence type="ECO:0000256" key="2">
    <source>
        <dbReference type="RuleBase" id="RU003894"/>
    </source>
</evidence>
<dbReference type="Gene3D" id="1.10.10.10">
    <property type="entry name" value="Winged helix-like DNA-binding domain superfamily/Winged helix DNA-binding domain"/>
    <property type="match status" value="1"/>
</dbReference>
<feature type="compositionally biased region" description="Basic residues" evidence="3">
    <location>
        <begin position="91"/>
        <end position="157"/>
    </location>
</feature>
<comment type="similarity">
    <text evidence="2">Belongs to the histone H1/H5 family.</text>
</comment>
<protein>
    <submittedName>
        <fullName evidence="5 7">Histone H1-like</fullName>
    </submittedName>
</protein>
<feature type="domain" description="H15" evidence="4">
    <location>
        <begin position="25"/>
        <end position="93"/>
    </location>
</feature>
<name>A0A3B4Z7C1_9TELE</name>